<dbReference type="GO" id="GO:0016020">
    <property type="term" value="C:membrane"/>
    <property type="evidence" value="ECO:0007669"/>
    <property type="project" value="GOC"/>
</dbReference>
<dbReference type="Proteomes" id="UP000309676">
    <property type="component" value="Unassembled WGS sequence"/>
</dbReference>
<dbReference type="RefSeq" id="WP_138197181.1">
    <property type="nucleotide sequence ID" value="NZ_VCIW01000021.1"/>
</dbReference>
<dbReference type="OrthoDB" id="9815663at2"/>
<dbReference type="GO" id="GO:0009247">
    <property type="term" value="P:glycolipid biosynthetic process"/>
    <property type="evidence" value="ECO:0007669"/>
    <property type="project" value="InterPro"/>
</dbReference>
<dbReference type="GO" id="GO:0016758">
    <property type="term" value="F:hexosyltransferase activity"/>
    <property type="evidence" value="ECO:0007669"/>
    <property type="project" value="InterPro"/>
</dbReference>
<dbReference type="InterPro" id="IPR001296">
    <property type="entry name" value="Glyco_trans_1"/>
</dbReference>
<comment type="caution">
    <text evidence="6">The sequence shown here is derived from an EMBL/GenBank/DDBJ whole genome shotgun (WGS) entry which is preliminary data.</text>
</comment>
<sequence length="392" mass="44458">MTTEKKKVMIVYASYGDGHIQVSNALKERFEREAGCEVSLVDLFAEAYPRLNELTKYIYIKSYTLFPKLYGWSYYSTREMRDDTWFSAWFHGWGTGKLRQILDRERPDAVVNTFPTLAMPELRRRRGVAIPIFNVLTDYVMHARWIHPLIDRYYVATDDLQAAMTAAGVPEHRVRVTGIPLKSAFRPMERSDALYAKYGLDPARRTVLIMAGSYGVLQGLRDVCDALAALPNVQLAVVCGKNESLYASMRDIAGRKPNVKVFGFMKEMHELMSLAETMVTKPGGITLTEAIQCELPVVLLRPVPGQERDNAEYLASRGAAFVAGNDAQVLDAVRSLMERPERRELAVRAMAALKRTHSAERIVQDIIEAMDALRSESVFTEERRRVSSERYT</sequence>
<accession>A0A5R9G9S2</accession>
<evidence type="ECO:0000256" key="2">
    <source>
        <dbReference type="ARBA" id="ARBA00022676"/>
    </source>
</evidence>
<organism evidence="6 7">
    <name type="scientific">Paenibacillus antri</name>
    <dbReference type="NCBI Taxonomy" id="2582848"/>
    <lineage>
        <taxon>Bacteria</taxon>
        <taxon>Bacillati</taxon>
        <taxon>Bacillota</taxon>
        <taxon>Bacilli</taxon>
        <taxon>Bacillales</taxon>
        <taxon>Paenibacillaceae</taxon>
        <taxon>Paenibacillus</taxon>
    </lineage>
</organism>
<evidence type="ECO:0000256" key="1">
    <source>
        <dbReference type="ARBA" id="ARBA00006962"/>
    </source>
</evidence>
<keyword evidence="7" id="KW-1185">Reference proteome</keyword>
<comment type="similarity">
    <text evidence="1">Belongs to the glycosyltransferase 28 family.</text>
</comment>
<protein>
    <submittedName>
        <fullName evidence="6">Glycosyltransferase</fullName>
    </submittedName>
</protein>
<gene>
    <name evidence="6" type="ORF">FE782_25455</name>
</gene>
<dbReference type="PANTHER" id="PTHR43025">
    <property type="entry name" value="MONOGALACTOSYLDIACYLGLYCEROL SYNTHASE"/>
    <property type="match status" value="1"/>
</dbReference>
<evidence type="ECO:0000256" key="3">
    <source>
        <dbReference type="ARBA" id="ARBA00022679"/>
    </source>
</evidence>
<feature type="domain" description="Glycosyl transferase family 1" evidence="4">
    <location>
        <begin position="204"/>
        <end position="344"/>
    </location>
</feature>
<evidence type="ECO:0000259" key="4">
    <source>
        <dbReference type="Pfam" id="PF00534"/>
    </source>
</evidence>
<feature type="domain" description="Diacylglycerol glucosyltransferase N-terminal" evidence="5">
    <location>
        <begin position="19"/>
        <end position="180"/>
    </location>
</feature>
<dbReference type="Pfam" id="PF06925">
    <property type="entry name" value="MGDG_synth"/>
    <property type="match status" value="1"/>
</dbReference>
<name>A0A5R9G9S2_9BACL</name>
<evidence type="ECO:0000259" key="5">
    <source>
        <dbReference type="Pfam" id="PF06925"/>
    </source>
</evidence>
<dbReference type="EMBL" id="VCIW01000021">
    <property type="protein sequence ID" value="TLS49463.1"/>
    <property type="molecule type" value="Genomic_DNA"/>
</dbReference>
<evidence type="ECO:0000313" key="6">
    <source>
        <dbReference type="EMBL" id="TLS49463.1"/>
    </source>
</evidence>
<dbReference type="AlphaFoldDB" id="A0A5R9G9S2"/>
<dbReference type="Pfam" id="PF00534">
    <property type="entry name" value="Glycos_transf_1"/>
    <property type="match status" value="1"/>
</dbReference>
<dbReference type="InterPro" id="IPR009695">
    <property type="entry name" value="Diacylglyc_glucosyltr_N"/>
</dbReference>
<evidence type="ECO:0000313" key="7">
    <source>
        <dbReference type="Proteomes" id="UP000309676"/>
    </source>
</evidence>
<dbReference type="Gene3D" id="3.40.50.2000">
    <property type="entry name" value="Glycogen Phosphorylase B"/>
    <property type="match status" value="1"/>
</dbReference>
<proteinExistence type="inferred from homology"/>
<keyword evidence="3 6" id="KW-0808">Transferase</keyword>
<dbReference type="PANTHER" id="PTHR43025:SF3">
    <property type="entry name" value="MONOGALACTOSYLDIACYLGLYCEROL SYNTHASE 1, CHLOROPLASTIC"/>
    <property type="match status" value="1"/>
</dbReference>
<dbReference type="InterPro" id="IPR050519">
    <property type="entry name" value="Glycosyltransf_28_UgtP"/>
</dbReference>
<keyword evidence="2" id="KW-0328">Glycosyltransferase</keyword>
<dbReference type="SUPFAM" id="SSF53756">
    <property type="entry name" value="UDP-Glycosyltransferase/glycogen phosphorylase"/>
    <property type="match status" value="1"/>
</dbReference>
<reference evidence="6 7" key="1">
    <citation type="submission" date="2019-05" db="EMBL/GenBank/DDBJ databases">
        <authorList>
            <person name="Narsing Rao M.P."/>
            <person name="Li W.J."/>
        </authorList>
    </citation>
    <scope>NUCLEOTIDE SEQUENCE [LARGE SCALE GENOMIC DNA]</scope>
    <source>
        <strain evidence="6 7">SYSU_K30003</strain>
    </source>
</reference>